<feature type="chain" id="PRO_5045073764" description="Lipoprotein" evidence="1">
    <location>
        <begin position="18"/>
        <end position="174"/>
    </location>
</feature>
<keyword evidence="1" id="KW-0732">Signal</keyword>
<protein>
    <recommendedName>
        <fullName evidence="4">Lipoprotein</fullName>
    </recommendedName>
</protein>
<dbReference type="PROSITE" id="PS51257">
    <property type="entry name" value="PROKAR_LIPOPROTEIN"/>
    <property type="match status" value="1"/>
</dbReference>
<sequence>MPVLTRLLPVVASVLLAACSGSSDVDIDNGAPSPAPKEGTSTNVAVDDAVTRVGLERAWLGAVGFDVKCNSAHAKMTYDRTTHEATWHVCQQDAYVDRARTLTSDEVARLESMLAAITYQPNPPCDGYDGLFITMTASRADATSRTYAKENLNCYGYPKAPGIGAPFDYLLGKL</sequence>
<evidence type="ECO:0000256" key="1">
    <source>
        <dbReference type="SAM" id="SignalP"/>
    </source>
</evidence>
<accession>A0ABZ2KUH7</accession>
<evidence type="ECO:0008006" key="4">
    <source>
        <dbReference type="Google" id="ProtNLM"/>
    </source>
</evidence>
<name>A0ABZ2KUH7_9BACT</name>
<evidence type="ECO:0000313" key="2">
    <source>
        <dbReference type="EMBL" id="WXB00645.1"/>
    </source>
</evidence>
<feature type="signal peptide" evidence="1">
    <location>
        <begin position="1"/>
        <end position="17"/>
    </location>
</feature>
<evidence type="ECO:0000313" key="3">
    <source>
        <dbReference type="Proteomes" id="UP001374803"/>
    </source>
</evidence>
<reference evidence="2" key="1">
    <citation type="submission" date="2021-12" db="EMBL/GenBank/DDBJ databases">
        <title>Discovery of the Pendulisporaceae a myxobacterial family with distinct sporulation behavior and unique specialized metabolism.</title>
        <authorList>
            <person name="Garcia R."/>
            <person name="Popoff A."/>
            <person name="Bader C.D."/>
            <person name="Loehr J."/>
            <person name="Walesch S."/>
            <person name="Walt C."/>
            <person name="Boldt J."/>
            <person name="Bunk B."/>
            <person name="Haeckl F.J.F.P.J."/>
            <person name="Gunesch A.P."/>
            <person name="Birkelbach J."/>
            <person name="Nuebel U."/>
            <person name="Pietschmann T."/>
            <person name="Bach T."/>
            <person name="Mueller R."/>
        </authorList>
    </citation>
    <scope>NUCLEOTIDE SEQUENCE</scope>
    <source>
        <strain evidence="2">MSr11367</strain>
    </source>
</reference>
<proteinExistence type="predicted"/>
<keyword evidence="3" id="KW-1185">Reference proteome</keyword>
<organism evidence="2 3">
    <name type="scientific">Pendulispora rubella</name>
    <dbReference type="NCBI Taxonomy" id="2741070"/>
    <lineage>
        <taxon>Bacteria</taxon>
        <taxon>Pseudomonadati</taxon>
        <taxon>Myxococcota</taxon>
        <taxon>Myxococcia</taxon>
        <taxon>Myxococcales</taxon>
        <taxon>Sorangiineae</taxon>
        <taxon>Pendulisporaceae</taxon>
        <taxon>Pendulispora</taxon>
    </lineage>
</organism>
<dbReference type="Proteomes" id="UP001374803">
    <property type="component" value="Chromosome"/>
</dbReference>
<gene>
    <name evidence="2" type="ORF">LVJ94_27440</name>
</gene>
<dbReference type="RefSeq" id="WP_394830247.1">
    <property type="nucleotide sequence ID" value="NZ_CP089929.1"/>
</dbReference>
<dbReference type="EMBL" id="CP089983">
    <property type="protein sequence ID" value="WXB00645.1"/>
    <property type="molecule type" value="Genomic_DNA"/>
</dbReference>